<keyword evidence="3" id="KW-1185">Reference proteome</keyword>
<dbReference type="RefSeq" id="WP_146887549.1">
    <property type="nucleotide sequence ID" value="NZ_BJXB01000021.1"/>
</dbReference>
<evidence type="ECO:0000313" key="3">
    <source>
        <dbReference type="Proteomes" id="UP000321306"/>
    </source>
</evidence>
<sequence length="142" mass="15147">MKRLLILAAALGSVSFASDMMMGKMSVMTVPLMGMGQMMGSAVVVAWPSGEHEVFVHVEGLTPGSGLYANHIHFNETNDAMCSMQNGNKIIGLNNLMADDKGMATAYTKLPASVKFMMTPMYLNIHANTPDAVGPSIICGDF</sequence>
<accession>A0A511N6J1</accession>
<dbReference type="OrthoDB" id="27789at2"/>
<reference evidence="2 3" key="1">
    <citation type="submission" date="2019-07" db="EMBL/GenBank/DDBJ databases">
        <title>Whole genome shotgun sequence of Deinococcus cellulosilyticus NBRC 106333.</title>
        <authorList>
            <person name="Hosoyama A."/>
            <person name="Uohara A."/>
            <person name="Ohji S."/>
            <person name="Ichikawa N."/>
        </authorList>
    </citation>
    <scope>NUCLEOTIDE SEQUENCE [LARGE SCALE GENOMIC DNA]</scope>
    <source>
        <strain evidence="2 3">NBRC 106333</strain>
    </source>
</reference>
<protein>
    <recommendedName>
        <fullName evidence="4">CHRD domain-containing protein</fullName>
    </recommendedName>
</protein>
<dbReference type="SUPFAM" id="SSF49329">
    <property type="entry name" value="Cu,Zn superoxide dismutase-like"/>
    <property type="match status" value="1"/>
</dbReference>
<gene>
    <name evidence="2" type="ORF">DC3_40980</name>
</gene>
<evidence type="ECO:0000313" key="2">
    <source>
        <dbReference type="EMBL" id="GEM48463.1"/>
    </source>
</evidence>
<dbReference type="Proteomes" id="UP000321306">
    <property type="component" value="Unassembled WGS sequence"/>
</dbReference>
<dbReference type="GO" id="GO:0046872">
    <property type="term" value="F:metal ion binding"/>
    <property type="evidence" value="ECO:0007669"/>
    <property type="project" value="InterPro"/>
</dbReference>
<name>A0A511N6J1_DEIC1</name>
<dbReference type="AlphaFoldDB" id="A0A511N6J1"/>
<proteinExistence type="inferred from homology"/>
<comment type="caution">
    <text evidence="2">The sequence shown here is derived from an EMBL/GenBank/DDBJ whole genome shotgun (WGS) entry which is preliminary data.</text>
</comment>
<comment type="similarity">
    <text evidence="1">Belongs to the Cu-Zn superoxide dismutase family.</text>
</comment>
<evidence type="ECO:0008006" key="4">
    <source>
        <dbReference type="Google" id="ProtNLM"/>
    </source>
</evidence>
<organism evidence="2 3">
    <name type="scientific">Deinococcus cellulosilyticus (strain DSM 18568 / NBRC 106333 / KACC 11606 / 5516J-15)</name>
    <dbReference type="NCBI Taxonomy" id="1223518"/>
    <lineage>
        <taxon>Bacteria</taxon>
        <taxon>Thermotogati</taxon>
        <taxon>Deinococcota</taxon>
        <taxon>Deinococci</taxon>
        <taxon>Deinococcales</taxon>
        <taxon>Deinococcaceae</taxon>
        <taxon>Deinococcus</taxon>
    </lineage>
</organism>
<dbReference type="InterPro" id="IPR036423">
    <property type="entry name" value="SOD-like_Cu/Zn_dom_sf"/>
</dbReference>
<dbReference type="GO" id="GO:0006801">
    <property type="term" value="P:superoxide metabolic process"/>
    <property type="evidence" value="ECO:0007669"/>
    <property type="project" value="InterPro"/>
</dbReference>
<dbReference type="EMBL" id="BJXB01000021">
    <property type="protein sequence ID" value="GEM48463.1"/>
    <property type="molecule type" value="Genomic_DNA"/>
</dbReference>
<evidence type="ECO:0000256" key="1">
    <source>
        <dbReference type="ARBA" id="ARBA00010457"/>
    </source>
</evidence>